<dbReference type="PROSITE" id="PS00697">
    <property type="entry name" value="DNA_LIGASE_A1"/>
    <property type="match status" value="1"/>
</dbReference>
<evidence type="ECO:0000256" key="9">
    <source>
        <dbReference type="ARBA" id="ARBA00022763"/>
    </source>
</evidence>
<keyword evidence="15 19" id="KW-0234">DNA repair</keyword>
<dbReference type="STRING" id="946362.F2US92"/>
<evidence type="ECO:0000256" key="7">
    <source>
        <dbReference type="ARBA" id="ARBA00022723"/>
    </source>
</evidence>
<evidence type="ECO:0000256" key="17">
    <source>
        <dbReference type="ARBA" id="ARBA00023306"/>
    </source>
</evidence>
<dbReference type="CDD" id="cd07967">
    <property type="entry name" value="OBF_DNA_ligase_III"/>
    <property type="match status" value="1"/>
</dbReference>
<dbReference type="GO" id="GO:0070421">
    <property type="term" value="C:DNA ligase III-XRCC1 complex"/>
    <property type="evidence" value="ECO:0007669"/>
    <property type="project" value="TreeGrafter"/>
</dbReference>
<protein>
    <recommendedName>
        <fullName evidence="19">DNA ligase</fullName>
        <ecNumber evidence="19">6.5.1.1</ecNumber>
    </recommendedName>
</protein>
<dbReference type="InterPro" id="IPR050191">
    <property type="entry name" value="ATP-dep_DNA_ligase"/>
</dbReference>
<dbReference type="eggNOG" id="KOG4437">
    <property type="taxonomic scope" value="Eukaryota"/>
</dbReference>
<dbReference type="GO" id="GO:0071897">
    <property type="term" value="P:DNA biosynthetic process"/>
    <property type="evidence" value="ECO:0007669"/>
    <property type="project" value="InterPro"/>
</dbReference>
<keyword evidence="26" id="KW-1185">Reference proteome</keyword>
<evidence type="ECO:0000256" key="14">
    <source>
        <dbReference type="ARBA" id="ARBA00023172"/>
    </source>
</evidence>
<evidence type="ECO:0000256" key="6">
    <source>
        <dbReference type="ARBA" id="ARBA00022705"/>
    </source>
</evidence>
<feature type="compositionally biased region" description="Low complexity" evidence="21">
    <location>
        <begin position="305"/>
        <end position="323"/>
    </location>
</feature>
<keyword evidence="10" id="KW-0863">Zinc-finger</keyword>
<dbReference type="AlphaFoldDB" id="F2US92"/>
<dbReference type="Gene3D" id="3.30.1740.10">
    <property type="entry name" value="Zinc finger, PARP-type"/>
    <property type="match status" value="1"/>
</dbReference>
<dbReference type="GO" id="GO:0008270">
    <property type="term" value="F:zinc ion binding"/>
    <property type="evidence" value="ECO:0007669"/>
    <property type="project" value="UniProtKB-KW"/>
</dbReference>
<evidence type="ECO:0000313" key="25">
    <source>
        <dbReference type="EMBL" id="EGD81001.1"/>
    </source>
</evidence>
<feature type="domain" description="BRCT" evidence="24">
    <location>
        <begin position="1151"/>
        <end position="1246"/>
    </location>
</feature>
<dbReference type="Pfam" id="PF16759">
    <property type="entry name" value="LIG3_BRCT"/>
    <property type="match status" value="1"/>
</dbReference>
<dbReference type="Gene3D" id="3.30.1490.70">
    <property type="match status" value="1"/>
</dbReference>
<keyword evidence="17" id="KW-0131">Cell cycle</keyword>
<accession>F2US92</accession>
<dbReference type="SUPFAM" id="SSF57716">
    <property type="entry name" value="Glucocorticoid receptor-like (DNA-binding domain)"/>
    <property type="match status" value="1"/>
</dbReference>
<dbReference type="EMBL" id="GL832994">
    <property type="protein sequence ID" value="EGD81001.1"/>
    <property type="molecule type" value="Genomic_DNA"/>
</dbReference>
<keyword evidence="12 19" id="KW-0067">ATP-binding</keyword>
<proteinExistence type="inferred from homology"/>
<dbReference type="OMA" id="GRWCTVT"/>
<evidence type="ECO:0000256" key="15">
    <source>
        <dbReference type="ARBA" id="ARBA00023204"/>
    </source>
</evidence>
<dbReference type="InterPro" id="IPR001357">
    <property type="entry name" value="BRCT_dom"/>
</dbReference>
<dbReference type="NCBIfam" id="TIGR00574">
    <property type="entry name" value="dnl1"/>
    <property type="match status" value="1"/>
</dbReference>
<dbReference type="InterPro" id="IPR012308">
    <property type="entry name" value="DNA_ligase_ATP-dep_N"/>
</dbReference>
<dbReference type="CDD" id="cd07902">
    <property type="entry name" value="Adenylation_DNA_ligase_III"/>
    <property type="match status" value="1"/>
</dbReference>
<feature type="compositionally biased region" description="Low complexity" evidence="21">
    <location>
        <begin position="259"/>
        <end position="273"/>
    </location>
</feature>
<keyword evidence="16" id="KW-0539">Nucleus</keyword>
<evidence type="ECO:0000259" key="23">
    <source>
        <dbReference type="PROSITE" id="PS50160"/>
    </source>
</evidence>
<keyword evidence="5" id="KW-0132">Cell division</keyword>
<dbReference type="SUPFAM" id="SSF117018">
    <property type="entry name" value="ATP-dependent DNA ligase DNA-binding domain"/>
    <property type="match status" value="1"/>
</dbReference>
<evidence type="ECO:0000256" key="10">
    <source>
        <dbReference type="ARBA" id="ARBA00022771"/>
    </source>
</evidence>
<dbReference type="GO" id="GO:0005524">
    <property type="term" value="F:ATP binding"/>
    <property type="evidence" value="ECO:0007669"/>
    <property type="project" value="UniProtKB-KW"/>
</dbReference>
<keyword evidence="7" id="KW-0479">Metal-binding</keyword>
<dbReference type="SUPFAM" id="SSF50249">
    <property type="entry name" value="Nucleic acid-binding proteins"/>
    <property type="match status" value="1"/>
</dbReference>
<dbReference type="PROSITE" id="PS00333">
    <property type="entry name" value="DNA_LIGASE_A2"/>
    <property type="match status" value="1"/>
</dbReference>
<dbReference type="GO" id="GO:0006273">
    <property type="term" value="P:lagging strand elongation"/>
    <property type="evidence" value="ECO:0007669"/>
    <property type="project" value="TreeGrafter"/>
</dbReference>
<evidence type="ECO:0000256" key="18">
    <source>
        <dbReference type="ARBA" id="ARBA00034003"/>
    </source>
</evidence>
<dbReference type="InterPro" id="IPR016059">
    <property type="entry name" value="DNA_ligase_ATP-dep_CS"/>
</dbReference>
<comment type="subcellular location">
    <subcellularLocation>
        <location evidence="2">Nucleus</location>
    </subcellularLocation>
</comment>
<feature type="compositionally biased region" description="Basic residues" evidence="21">
    <location>
        <begin position="969"/>
        <end position="980"/>
    </location>
</feature>
<evidence type="ECO:0000256" key="8">
    <source>
        <dbReference type="ARBA" id="ARBA00022741"/>
    </source>
</evidence>
<dbReference type="GO" id="GO:0006310">
    <property type="term" value="P:DNA recombination"/>
    <property type="evidence" value="ECO:0007669"/>
    <property type="project" value="UniProtKB-KW"/>
</dbReference>
<dbReference type="InterPro" id="IPR031916">
    <property type="entry name" value="LIG3_BRCT"/>
</dbReference>
<dbReference type="Proteomes" id="UP000007799">
    <property type="component" value="Unassembled WGS sequence"/>
</dbReference>
<keyword evidence="4 19" id="KW-0436">Ligase</keyword>
<dbReference type="GO" id="GO:0003677">
    <property type="term" value="F:DNA binding"/>
    <property type="evidence" value="ECO:0007669"/>
    <property type="project" value="InterPro"/>
</dbReference>
<dbReference type="GO" id="GO:0006302">
    <property type="term" value="P:double-strand break repair"/>
    <property type="evidence" value="ECO:0007669"/>
    <property type="project" value="TreeGrafter"/>
</dbReference>
<dbReference type="Gene3D" id="3.30.470.30">
    <property type="entry name" value="DNA ligase/mRNA capping enzyme"/>
    <property type="match status" value="1"/>
</dbReference>
<keyword evidence="6" id="KW-0235">DNA replication</keyword>
<evidence type="ECO:0000256" key="1">
    <source>
        <dbReference type="ARBA" id="ARBA00001946"/>
    </source>
</evidence>
<feature type="compositionally biased region" description="Low complexity" evidence="21">
    <location>
        <begin position="941"/>
        <end position="968"/>
    </location>
</feature>
<comment type="cofactor">
    <cofactor evidence="1">
        <name>Mg(2+)</name>
        <dbReference type="ChEBI" id="CHEBI:18420"/>
    </cofactor>
</comment>
<dbReference type="InterPro" id="IPR001510">
    <property type="entry name" value="Znf_PARP"/>
</dbReference>
<dbReference type="FunFam" id="3.30.470.30:FF:000003">
    <property type="entry name" value="DNA ligase"/>
    <property type="match status" value="1"/>
</dbReference>
<evidence type="ECO:0000259" key="24">
    <source>
        <dbReference type="PROSITE" id="PS50172"/>
    </source>
</evidence>
<dbReference type="OrthoDB" id="206088at2759"/>
<comment type="similarity">
    <text evidence="3 20">Belongs to the ATP-dependent DNA ligase family.</text>
</comment>
<dbReference type="PANTHER" id="PTHR45674:SF9">
    <property type="entry name" value="DNA LIGASE 3"/>
    <property type="match status" value="1"/>
</dbReference>
<dbReference type="FunCoup" id="F2US92">
    <property type="interactions" value="1114"/>
</dbReference>
<evidence type="ECO:0000256" key="12">
    <source>
        <dbReference type="ARBA" id="ARBA00022840"/>
    </source>
</evidence>
<dbReference type="InterPro" id="IPR012340">
    <property type="entry name" value="NA-bd_OB-fold"/>
</dbReference>
<dbReference type="PROSITE" id="PS50172">
    <property type="entry name" value="BRCT"/>
    <property type="match status" value="1"/>
</dbReference>
<dbReference type="FunFam" id="2.40.50.140:FF:000085">
    <property type="entry name" value="DNA ligase"/>
    <property type="match status" value="1"/>
</dbReference>
<dbReference type="InterPro" id="IPR036957">
    <property type="entry name" value="Znf_PARP_sf"/>
</dbReference>
<comment type="catalytic activity">
    <reaction evidence="18 19">
        <text>ATP + (deoxyribonucleotide)n-3'-hydroxyl + 5'-phospho-(deoxyribonucleotide)m = (deoxyribonucleotide)n+m + AMP + diphosphate.</text>
        <dbReference type="EC" id="6.5.1.1"/>
    </reaction>
</comment>
<organism evidence="26">
    <name type="scientific">Salpingoeca rosetta (strain ATCC 50818 / BSB-021)</name>
    <dbReference type="NCBI Taxonomy" id="946362"/>
    <lineage>
        <taxon>Eukaryota</taxon>
        <taxon>Choanoflagellata</taxon>
        <taxon>Craspedida</taxon>
        <taxon>Salpingoecidae</taxon>
        <taxon>Salpingoeca</taxon>
    </lineage>
</organism>
<dbReference type="RefSeq" id="XP_004987871.1">
    <property type="nucleotide sequence ID" value="XM_004987814.1"/>
</dbReference>
<name>F2US92_SALR5</name>
<evidence type="ECO:0000256" key="21">
    <source>
        <dbReference type="SAM" id="MobiDB-lite"/>
    </source>
</evidence>
<dbReference type="Gene3D" id="3.40.50.10190">
    <property type="entry name" value="BRCT domain"/>
    <property type="match status" value="1"/>
</dbReference>
<dbReference type="Pfam" id="PF04679">
    <property type="entry name" value="DNA_ligase_A_C"/>
    <property type="match status" value="1"/>
</dbReference>
<dbReference type="Gene3D" id="2.40.50.140">
    <property type="entry name" value="Nucleic acid-binding proteins"/>
    <property type="match status" value="1"/>
</dbReference>
<evidence type="ECO:0000256" key="11">
    <source>
        <dbReference type="ARBA" id="ARBA00022833"/>
    </source>
</evidence>
<reference evidence="25" key="1">
    <citation type="submission" date="2009-08" db="EMBL/GenBank/DDBJ databases">
        <title>Annotation of Salpingoeca rosetta.</title>
        <authorList>
            <consortium name="The Broad Institute Genome Sequencing Platform"/>
            <person name="Russ C."/>
            <person name="Cuomo C."/>
            <person name="Burger G."/>
            <person name="Gray M.W."/>
            <person name="Holland P.W.H."/>
            <person name="King N."/>
            <person name="Lang F.B.F."/>
            <person name="Roger A.J."/>
            <person name="Ruiz-Trillo I."/>
            <person name="Young S.K."/>
            <person name="Zeng Q."/>
            <person name="Gargeya S."/>
            <person name="Alvarado L."/>
            <person name="Berlin A."/>
            <person name="Chapman S.B."/>
            <person name="Chen Z."/>
            <person name="Freedman E."/>
            <person name="Gellesch M."/>
            <person name="Goldberg J."/>
            <person name="Griggs A."/>
            <person name="Gujja S."/>
            <person name="Heilman E."/>
            <person name="Heiman D."/>
            <person name="Howarth C."/>
            <person name="Mehta T."/>
            <person name="Neiman D."/>
            <person name="Pearson M."/>
            <person name="Roberts A."/>
            <person name="Saif S."/>
            <person name="Shea T."/>
            <person name="Shenoy N."/>
            <person name="Sisk P."/>
            <person name="Stolte C."/>
            <person name="Sykes S."/>
            <person name="White J."/>
            <person name="Yandava C."/>
            <person name="Haas B."/>
            <person name="Nusbaum C."/>
            <person name="Birren B."/>
        </authorList>
    </citation>
    <scope>NUCLEOTIDE SEQUENCE [LARGE SCALE GENOMIC DNA]</scope>
    <source>
        <strain evidence="25">ATCC 50818</strain>
    </source>
</reference>
<feature type="compositionally biased region" description="Basic and acidic residues" evidence="21">
    <location>
        <begin position="912"/>
        <end position="923"/>
    </location>
</feature>
<keyword evidence="8 19" id="KW-0547">Nucleotide-binding</keyword>
<evidence type="ECO:0000259" key="22">
    <source>
        <dbReference type="PROSITE" id="PS50064"/>
    </source>
</evidence>
<dbReference type="EC" id="6.5.1.1" evidence="19"/>
<gene>
    <name evidence="25" type="ORF">PTSG_10945</name>
</gene>
<feature type="compositionally biased region" description="Acidic residues" evidence="21">
    <location>
        <begin position="1079"/>
        <end position="1089"/>
    </location>
</feature>
<dbReference type="PROSITE" id="PS50064">
    <property type="entry name" value="ZF_PARP_2"/>
    <property type="match status" value="1"/>
</dbReference>
<feature type="region of interest" description="Disordered" evidence="21">
    <location>
        <begin position="903"/>
        <end position="1099"/>
    </location>
</feature>
<evidence type="ECO:0000256" key="4">
    <source>
        <dbReference type="ARBA" id="ARBA00022598"/>
    </source>
</evidence>
<dbReference type="Gene3D" id="1.10.3260.10">
    <property type="entry name" value="DNA ligase, ATP-dependent, N-terminal domain"/>
    <property type="match status" value="1"/>
</dbReference>
<dbReference type="InterPro" id="IPR000977">
    <property type="entry name" value="DNA_ligase_ATP-dep"/>
</dbReference>
<dbReference type="InterPro" id="IPR036599">
    <property type="entry name" value="DNA_ligase_N_sf"/>
</dbReference>
<dbReference type="Pfam" id="PF10283">
    <property type="entry name" value="zf-CCHH"/>
    <property type="match status" value="1"/>
</dbReference>
<dbReference type="SUPFAM" id="SSF56091">
    <property type="entry name" value="DNA ligase/mRNA capping enzyme, catalytic domain"/>
    <property type="match status" value="1"/>
</dbReference>
<dbReference type="PANTHER" id="PTHR45674">
    <property type="entry name" value="DNA LIGASE 1/3 FAMILY MEMBER"/>
    <property type="match status" value="1"/>
</dbReference>
<evidence type="ECO:0000256" key="20">
    <source>
        <dbReference type="RuleBase" id="RU004196"/>
    </source>
</evidence>
<feature type="compositionally biased region" description="Basic and acidic residues" evidence="21">
    <location>
        <begin position="1043"/>
        <end position="1053"/>
    </location>
</feature>
<dbReference type="InterPro" id="IPR012310">
    <property type="entry name" value="DNA_ligase_ATP-dep_cent"/>
</dbReference>
<keyword evidence="14 19" id="KW-0233">DNA recombination</keyword>
<dbReference type="KEGG" id="sre:PTSG_10945"/>
<keyword evidence="13" id="KW-0460">Magnesium</keyword>
<dbReference type="Pfam" id="PF00645">
    <property type="entry name" value="zf-PARP"/>
    <property type="match status" value="1"/>
</dbReference>
<dbReference type="SUPFAM" id="SSF52113">
    <property type="entry name" value="BRCT domain"/>
    <property type="match status" value="1"/>
</dbReference>
<feature type="domain" description="ATP-dependent DNA ligase family profile" evidence="23">
    <location>
        <begin position="650"/>
        <end position="784"/>
    </location>
</feature>
<keyword evidence="9 19" id="KW-0227">DNA damage</keyword>
<dbReference type="InterPro" id="IPR036420">
    <property type="entry name" value="BRCT_dom_sf"/>
</dbReference>
<dbReference type="Pfam" id="PF01068">
    <property type="entry name" value="DNA_ligase_A_M"/>
    <property type="match status" value="1"/>
</dbReference>
<dbReference type="PROSITE" id="PS00347">
    <property type="entry name" value="ZF_PARP_1"/>
    <property type="match status" value="1"/>
</dbReference>
<keyword evidence="11" id="KW-0862">Zinc</keyword>
<dbReference type="PROSITE" id="PS50160">
    <property type="entry name" value="DNA_LIGASE_A3"/>
    <property type="match status" value="1"/>
</dbReference>
<dbReference type="InParanoid" id="F2US92"/>
<dbReference type="InterPro" id="IPR019406">
    <property type="entry name" value="APLF_PBZ"/>
</dbReference>
<feature type="compositionally biased region" description="Polar residues" evidence="21">
    <location>
        <begin position="279"/>
        <end position="291"/>
    </location>
</feature>
<evidence type="ECO:0000256" key="3">
    <source>
        <dbReference type="ARBA" id="ARBA00007572"/>
    </source>
</evidence>
<feature type="domain" description="PARP-type" evidence="22">
    <location>
        <begin position="151"/>
        <end position="242"/>
    </location>
</feature>
<feature type="region of interest" description="Disordered" evidence="21">
    <location>
        <begin position="253"/>
        <end position="324"/>
    </location>
</feature>
<dbReference type="GeneID" id="16068397"/>
<dbReference type="SMART" id="SM00292">
    <property type="entry name" value="BRCT"/>
    <property type="match status" value="1"/>
</dbReference>
<evidence type="ECO:0000256" key="2">
    <source>
        <dbReference type="ARBA" id="ARBA00004123"/>
    </source>
</evidence>
<dbReference type="GO" id="GO:0003910">
    <property type="term" value="F:DNA ligase (ATP) activity"/>
    <property type="evidence" value="ECO:0007669"/>
    <property type="project" value="UniProtKB-EC"/>
</dbReference>
<dbReference type="GO" id="GO:0051301">
    <property type="term" value="P:cell division"/>
    <property type="evidence" value="ECO:0007669"/>
    <property type="project" value="UniProtKB-KW"/>
</dbReference>
<dbReference type="SMART" id="SM01336">
    <property type="entry name" value="zf-PARP"/>
    <property type="match status" value="1"/>
</dbReference>
<feature type="region of interest" description="Disordered" evidence="21">
    <location>
        <begin position="1111"/>
        <end position="1150"/>
    </location>
</feature>
<evidence type="ECO:0000256" key="19">
    <source>
        <dbReference type="RuleBase" id="RU000617"/>
    </source>
</evidence>
<dbReference type="Pfam" id="PF04675">
    <property type="entry name" value="DNA_ligase_A_N"/>
    <property type="match status" value="1"/>
</dbReference>
<feature type="compositionally biased region" description="Acidic residues" evidence="21">
    <location>
        <begin position="988"/>
        <end position="1034"/>
    </location>
</feature>
<sequence>MLVAGTAAAGLRHAFLLLRGSSSSSSSSNSKGIIIRRGIRYATRSSNNSNTNNKGCEARTRSSACNGRVHDASPFARFNSSAQHSRAQSTTEITATTATTATAVQAQRALTAARSFQFSHITARPNSVLCHPASTGSPLSIAAGIMSSTTFQIEGAKTGRSGCKECKQKIDKDVLRIGKVTPSAFSDDATMTSWFHVPCFFKAQMRSRATTTKLEDPADLEGFYSLSEDDRRSVKKAIDDFVTAYAEQQAKKKTKTKTKAAAAGKKAAPSAAAGPVSPITGSPKKTAQATLSFRGGTMGLRKDTTGATATSTTTSRPAAGAARDLSSSSATTFANFCDLCNRIAARPSYNDKTDAVRQYITKGNSAGDGFKGDLYLVIRLLLPRNPKRVYNMKDKAFVRVFSNLLGCDAAAMTADLDKGDCPETCATFFAKNKRIPPKEKSTLTLAEVENFLRRMEGLTTIDAQTAEFRKLLPKCTVNDVRFILRSMKHDLRTFAGPKHILSALHPRAYEAWQASHSLKALINRIQATKKGGKLSKDLSVRASLMTAVKPMLAEACRTYERAFSKCPNGIYAEIKYDGERVQVHKRGDRFEFFSRSLKPVSDHKITFFKDSVKQACPHGDTMILDAEVLMVDTSTGKPLPFGTLGIHKKKAFKTARPCLFIFDILHFNGQSLMNKTLRERREFLESNVVEVEHEIMYSEKYHIKSQEELAGLMKRVMSEGLEGLVLKDRHSTYQPGKRRWLKVKKDYLQAGALADTADLVVLGAYYGTGTKGGIMSVFLMGCQDSKGKWRTVCKVGNGHTDAALEKINRELDVIKISKDPSKVPSWLVINKSDLVPDFIVPDPKKAPVWEITGAEFSESTSHSADNISIRFPRVTKVRDDKDWQTATSLKELKKLYDTSKERTDIAPAPSFMKKDKTARRGDGEEADDDGEPASKTAKISAAGKGSTTTKKKPATTATTAAAAAMAARGTRKRKTTKKTGRKDALAFDQDDDYEYDGFVVPDDDGDGDDDEYVVDDDDIDEIDSEEMDEDEDDEGRVPARTHARGERKRDKCRYGASCYQKNPAHKARFAHPGDKDWRDSDDEEVDEGSDAGGDAATDVDDGATAATAAAAAAGGGGGGGDDGDSGKAAGVAGRGGAKNKNGDATTADDGPLKNVFHGVTCFISDAVPDYSKAYRYGTAFGAELVNAMGGDVTHVVVPDLDVDKWDAATKSAVSMASSTGARVVTAKWLWDSIKRRTRQPERSYAL</sequence>
<evidence type="ECO:0000313" key="26">
    <source>
        <dbReference type="Proteomes" id="UP000007799"/>
    </source>
</evidence>
<evidence type="ECO:0000256" key="5">
    <source>
        <dbReference type="ARBA" id="ARBA00022618"/>
    </source>
</evidence>
<dbReference type="InterPro" id="IPR012309">
    <property type="entry name" value="DNA_ligase_ATP-dep_C"/>
</dbReference>
<evidence type="ECO:0000256" key="16">
    <source>
        <dbReference type="ARBA" id="ARBA00023242"/>
    </source>
</evidence>
<evidence type="ECO:0000256" key="13">
    <source>
        <dbReference type="ARBA" id="ARBA00022842"/>
    </source>
</evidence>